<comment type="similarity">
    <text evidence="7">Belongs to the glycosyltransferase 68 family.</text>
</comment>
<dbReference type="PANTHER" id="PTHR13398">
    <property type="entry name" value="GDP-FUCOSE PROTEIN O-FUCOSYLTRANSFERASE 2"/>
    <property type="match status" value="1"/>
</dbReference>
<sequence>MEFGEEGNWAGYREFQSERQYWSRGLYLQRRKEVLAWVGMLSVAIYFFVGYVDPKLANPDPPQSRTPVPVVVDEAVANRTTLNEVVGRPKNSKSTTSPQAHSTHSPNFLVNNNGTVTFRENLLPSTKYITAFHFAGFTNQVMEAANLLYLALLTNRVPIIPAFYPTHLGSPDQVASPKFGDIFDVPYLSNKLGIPIIEWHELKQPKDSSPGAPAPVTEKLGCWSVTAGNDAWGQPPGRPTEAYSQQMYNLDISYTPIPSSFTLTHGADPRTIIWSTWALASLGYPQTRAQVVREQVSRTFPLHDGSGEKLEPDDHLLCFDLLYLIGLMQLGPSDDFFADYSPFWNQVGIHMRWKKSLVRLANQYLRRHFAIEYDSDPVPPFISVHIRRADFQKSCDPKLTKDDCFAPIAAYHRRVQEVKERLKNRPNGVDVQAILVTSDEQDPAWWDQIAALGPEWRWIDHKAEQTVEKYGDWFALLLDAVFQSMGKGFVGTTVSTMSQFTLKRVEAWNDGEVAVVRWGRPGADDH</sequence>
<reference evidence="11 12" key="1">
    <citation type="journal article" date="2019" name="Fungal Biol. Biotechnol.">
        <title>Draft genome sequence of fastidious pathogen Ceratobasidium theobromae, which causes vascular-streak dieback in Theobroma cacao.</title>
        <authorList>
            <person name="Ali S.S."/>
            <person name="Asman A."/>
            <person name="Shao J."/>
            <person name="Firmansyah A.P."/>
            <person name="Susilo A.W."/>
            <person name="Rosmana A."/>
            <person name="McMahon P."/>
            <person name="Junaid M."/>
            <person name="Guest D."/>
            <person name="Kheng T.Y."/>
            <person name="Meinhardt L.W."/>
            <person name="Bailey B.A."/>
        </authorList>
    </citation>
    <scope>NUCLEOTIDE SEQUENCE [LARGE SCALE GENOMIC DNA]</scope>
    <source>
        <strain evidence="11 12">CT2</strain>
    </source>
</reference>
<keyword evidence="6" id="KW-0119">Carbohydrate metabolism</keyword>
<protein>
    <recommendedName>
        <fullName evidence="8">GDP-fucose protein O-fucosyltransferase 2</fullName>
    </recommendedName>
</protein>
<evidence type="ECO:0000256" key="6">
    <source>
        <dbReference type="ARBA" id="ARBA00023277"/>
    </source>
</evidence>
<feature type="transmembrane region" description="Helical" evidence="10">
    <location>
        <begin position="34"/>
        <end position="52"/>
    </location>
</feature>
<dbReference type="InterPro" id="IPR045130">
    <property type="entry name" value="OFUT2-like"/>
</dbReference>
<gene>
    <name evidence="11" type="ORF">CTheo_3928</name>
</gene>
<evidence type="ECO:0000256" key="5">
    <source>
        <dbReference type="ARBA" id="ARBA00023253"/>
    </source>
</evidence>
<evidence type="ECO:0000313" key="11">
    <source>
        <dbReference type="EMBL" id="KAB5592602.1"/>
    </source>
</evidence>
<evidence type="ECO:0000256" key="1">
    <source>
        <dbReference type="ARBA" id="ARBA00004240"/>
    </source>
</evidence>
<dbReference type="GO" id="GO:0005783">
    <property type="term" value="C:endoplasmic reticulum"/>
    <property type="evidence" value="ECO:0007669"/>
    <property type="project" value="UniProtKB-SubCell"/>
</dbReference>
<evidence type="ECO:0000256" key="7">
    <source>
        <dbReference type="ARBA" id="ARBA00025803"/>
    </source>
</evidence>
<dbReference type="GO" id="GO:0006004">
    <property type="term" value="P:fucose metabolic process"/>
    <property type="evidence" value="ECO:0007669"/>
    <property type="project" value="UniProtKB-KW"/>
</dbReference>
<evidence type="ECO:0000256" key="3">
    <source>
        <dbReference type="ARBA" id="ARBA00022679"/>
    </source>
</evidence>
<dbReference type="AlphaFoldDB" id="A0A5N5QLE9"/>
<keyword evidence="10" id="KW-0812">Transmembrane</keyword>
<dbReference type="PANTHER" id="PTHR13398:SF0">
    <property type="entry name" value="GDP-FUCOSE PROTEIN O-FUCOSYLTRANSFERASE 2"/>
    <property type="match status" value="1"/>
</dbReference>
<keyword evidence="5" id="KW-0294">Fucose metabolism</keyword>
<organism evidence="11 12">
    <name type="scientific">Ceratobasidium theobromae</name>
    <dbReference type="NCBI Taxonomy" id="1582974"/>
    <lineage>
        <taxon>Eukaryota</taxon>
        <taxon>Fungi</taxon>
        <taxon>Dikarya</taxon>
        <taxon>Basidiomycota</taxon>
        <taxon>Agaricomycotina</taxon>
        <taxon>Agaricomycetes</taxon>
        <taxon>Cantharellales</taxon>
        <taxon>Ceratobasidiaceae</taxon>
        <taxon>Ceratobasidium</taxon>
    </lineage>
</organism>
<evidence type="ECO:0000256" key="8">
    <source>
        <dbReference type="ARBA" id="ARBA00026232"/>
    </source>
</evidence>
<name>A0A5N5QLE9_9AGAM</name>
<evidence type="ECO:0000313" key="12">
    <source>
        <dbReference type="Proteomes" id="UP000383932"/>
    </source>
</evidence>
<feature type="region of interest" description="Disordered" evidence="9">
    <location>
        <begin position="82"/>
        <end position="106"/>
    </location>
</feature>
<evidence type="ECO:0000256" key="2">
    <source>
        <dbReference type="ARBA" id="ARBA00004922"/>
    </source>
</evidence>
<evidence type="ECO:0000256" key="10">
    <source>
        <dbReference type="SAM" id="Phobius"/>
    </source>
</evidence>
<dbReference type="CDD" id="cd11296">
    <property type="entry name" value="O-FucT_like"/>
    <property type="match status" value="1"/>
</dbReference>
<keyword evidence="3" id="KW-0808">Transferase</keyword>
<evidence type="ECO:0000256" key="9">
    <source>
        <dbReference type="SAM" id="MobiDB-lite"/>
    </source>
</evidence>
<dbReference type="Pfam" id="PF10250">
    <property type="entry name" value="O-FucT"/>
    <property type="match status" value="1"/>
</dbReference>
<dbReference type="OrthoDB" id="423313at2759"/>
<keyword evidence="12" id="KW-1185">Reference proteome</keyword>
<evidence type="ECO:0000256" key="4">
    <source>
        <dbReference type="ARBA" id="ARBA00022824"/>
    </source>
</evidence>
<keyword evidence="10" id="KW-1133">Transmembrane helix</keyword>
<comment type="subcellular location">
    <subcellularLocation>
        <location evidence="1">Endoplasmic reticulum</location>
    </subcellularLocation>
</comment>
<dbReference type="EMBL" id="SSOP01000059">
    <property type="protein sequence ID" value="KAB5592602.1"/>
    <property type="molecule type" value="Genomic_DNA"/>
</dbReference>
<dbReference type="Proteomes" id="UP000383932">
    <property type="component" value="Unassembled WGS sequence"/>
</dbReference>
<dbReference type="GO" id="GO:0046922">
    <property type="term" value="F:peptide-O-fucosyltransferase activity"/>
    <property type="evidence" value="ECO:0007669"/>
    <property type="project" value="InterPro"/>
</dbReference>
<dbReference type="Gene3D" id="3.40.50.11350">
    <property type="match status" value="1"/>
</dbReference>
<dbReference type="InterPro" id="IPR019378">
    <property type="entry name" value="GDP-Fuc_O-FucTrfase"/>
</dbReference>
<feature type="compositionally biased region" description="Polar residues" evidence="9">
    <location>
        <begin position="92"/>
        <end position="106"/>
    </location>
</feature>
<proteinExistence type="inferred from homology"/>
<accession>A0A5N5QLE9</accession>
<keyword evidence="10" id="KW-0472">Membrane</keyword>
<comment type="pathway">
    <text evidence="2">Protein modification; protein glycosylation.</text>
</comment>
<keyword evidence="4" id="KW-0256">Endoplasmic reticulum</keyword>
<comment type="caution">
    <text evidence="11">The sequence shown here is derived from an EMBL/GenBank/DDBJ whole genome shotgun (WGS) entry which is preliminary data.</text>
</comment>